<dbReference type="GO" id="GO:0030246">
    <property type="term" value="F:carbohydrate binding"/>
    <property type="evidence" value="ECO:0007669"/>
    <property type="project" value="UniProtKB-KW"/>
</dbReference>
<comment type="subcellular location">
    <subcellularLocation>
        <location evidence="1">Secreted</location>
        <location evidence="1">Extracellular space</location>
        <location evidence="1">Extracellular matrix</location>
    </subcellularLocation>
</comment>
<accession>A0A8B7IR49</accession>
<dbReference type="Proteomes" id="UP001652627">
    <property type="component" value="Chromosome 1"/>
</dbReference>
<dbReference type="InterPro" id="IPR016187">
    <property type="entry name" value="CTDL_fold"/>
</dbReference>
<organism evidence="5 6">
    <name type="scientific">Apteryx mantelli</name>
    <name type="common">North Island brown kiwi</name>
    <dbReference type="NCBI Taxonomy" id="2696672"/>
    <lineage>
        <taxon>Eukaryota</taxon>
        <taxon>Metazoa</taxon>
        <taxon>Chordata</taxon>
        <taxon>Craniata</taxon>
        <taxon>Vertebrata</taxon>
        <taxon>Euteleostomi</taxon>
        <taxon>Archelosauria</taxon>
        <taxon>Archosauria</taxon>
        <taxon>Dinosauria</taxon>
        <taxon>Saurischia</taxon>
        <taxon>Theropoda</taxon>
        <taxon>Coelurosauria</taxon>
        <taxon>Aves</taxon>
        <taxon>Palaeognathae</taxon>
        <taxon>Apterygiformes</taxon>
        <taxon>Apterygidae</taxon>
        <taxon>Apteryx</taxon>
    </lineage>
</organism>
<evidence type="ECO:0000256" key="3">
    <source>
        <dbReference type="SAM" id="SignalP"/>
    </source>
</evidence>
<dbReference type="SUPFAM" id="SSF56436">
    <property type="entry name" value="C-type lectin-like"/>
    <property type="match status" value="1"/>
</dbReference>
<feature type="signal peptide" evidence="3">
    <location>
        <begin position="1"/>
        <end position="23"/>
    </location>
</feature>
<evidence type="ECO:0000259" key="4">
    <source>
        <dbReference type="PROSITE" id="PS50041"/>
    </source>
</evidence>
<dbReference type="OrthoDB" id="441660at2759"/>
<dbReference type="CDD" id="cd03594">
    <property type="entry name" value="CLECT_REG-1_like"/>
    <property type="match status" value="1"/>
</dbReference>
<dbReference type="InterPro" id="IPR050111">
    <property type="entry name" value="C-type_lectin/snaclec_domain"/>
</dbReference>
<sequence>MDWRSYWGLCLLGGLLLAPSLQGEERAGCAKGWFPFDGRCYGFFPQELSWRRAEGFCQRLGARTHLASIHSEEEHQAIISMLASSQPYSDSEEEEEADDEVWIGLHRPLGRRNWEWSDGTKMDYGSWYREGFSRRRACAALEDTTDFATWDIELCSDRKPFICEYRI</sequence>
<dbReference type="GeneID" id="106487154"/>
<evidence type="ECO:0000256" key="2">
    <source>
        <dbReference type="ARBA" id="ARBA00022530"/>
    </source>
</evidence>
<name>A0A8B7IR49_9AVES</name>
<proteinExistence type="predicted"/>
<dbReference type="RefSeq" id="XP_013801306.2">
    <property type="nucleotide sequence ID" value="XM_013945852.2"/>
</dbReference>
<dbReference type="Gene3D" id="3.10.100.10">
    <property type="entry name" value="Mannose-Binding Protein A, subunit A"/>
    <property type="match status" value="1"/>
</dbReference>
<keyword evidence="2" id="KW-0964">Secreted</keyword>
<gene>
    <name evidence="6" type="primary">LOC106487154</name>
</gene>
<dbReference type="InterPro" id="IPR016186">
    <property type="entry name" value="C-type_lectin-like/link_sf"/>
</dbReference>
<dbReference type="PROSITE" id="PS50041">
    <property type="entry name" value="C_TYPE_LECTIN_2"/>
    <property type="match status" value="1"/>
</dbReference>
<evidence type="ECO:0000313" key="6">
    <source>
        <dbReference type="RefSeq" id="XP_013801306.2"/>
    </source>
</evidence>
<evidence type="ECO:0000256" key="1">
    <source>
        <dbReference type="ARBA" id="ARBA00004498"/>
    </source>
</evidence>
<feature type="chain" id="PRO_5045116258" evidence="3">
    <location>
        <begin position="24"/>
        <end position="167"/>
    </location>
</feature>
<dbReference type="AlphaFoldDB" id="A0A8B7IR49"/>
<dbReference type="SMART" id="SM00034">
    <property type="entry name" value="CLECT"/>
    <property type="match status" value="1"/>
</dbReference>
<dbReference type="KEGG" id="aam:106487154"/>
<protein>
    <submittedName>
        <fullName evidence="6">Struthiocalcin-2</fullName>
    </submittedName>
</protein>
<keyword evidence="5" id="KW-1185">Reference proteome</keyword>
<keyword evidence="2" id="KW-0272">Extracellular matrix</keyword>
<reference evidence="6" key="2">
    <citation type="submission" date="2025-08" db="UniProtKB">
        <authorList>
            <consortium name="RefSeq"/>
        </authorList>
    </citation>
    <scope>IDENTIFICATION</scope>
    <source>
        <tissue evidence="6">Blood</tissue>
    </source>
</reference>
<feature type="domain" description="C-type lectin" evidence="4">
    <location>
        <begin position="36"/>
        <end position="164"/>
    </location>
</feature>
<dbReference type="Pfam" id="PF00059">
    <property type="entry name" value="Lectin_C"/>
    <property type="match status" value="1"/>
</dbReference>
<evidence type="ECO:0000313" key="5">
    <source>
        <dbReference type="Proteomes" id="UP001652627"/>
    </source>
</evidence>
<dbReference type="PANTHER" id="PTHR22803">
    <property type="entry name" value="MANNOSE, PHOSPHOLIPASE, LECTIN RECEPTOR RELATED"/>
    <property type="match status" value="1"/>
</dbReference>
<keyword evidence="3" id="KW-0732">Signal</keyword>
<reference evidence="5" key="1">
    <citation type="submission" date="2025-05" db="UniProtKB">
        <authorList>
            <consortium name="RefSeq"/>
        </authorList>
    </citation>
    <scope>NUCLEOTIDE SEQUENCE [LARGE SCALE GENOMIC DNA]</scope>
</reference>
<dbReference type="InterPro" id="IPR001304">
    <property type="entry name" value="C-type_lectin-like"/>
</dbReference>